<dbReference type="GO" id="GO:0005694">
    <property type="term" value="C:chromosome"/>
    <property type="evidence" value="ECO:0007669"/>
    <property type="project" value="TreeGrafter"/>
</dbReference>
<reference evidence="2 3" key="1">
    <citation type="submission" date="2020-06" db="EMBL/GenBank/DDBJ databases">
        <title>Altererythrobacter sp. HHU K3-1.</title>
        <authorList>
            <person name="Zhang D."/>
            <person name="Xue H."/>
        </authorList>
    </citation>
    <scope>NUCLEOTIDE SEQUENCE [LARGE SCALE GENOMIC DNA]</scope>
    <source>
        <strain evidence="2 3">HHU K3-1</strain>
    </source>
</reference>
<dbReference type="CDD" id="cd16411">
    <property type="entry name" value="ParB_N_like"/>
    <property type="match status" value="1"/>
</dbReference>
<dbReference type="InterPro" id="IPR011111">
    <property type="entry name" value="Plasmid_RepB"/>
</dbReference>
<dbReference type="Gene3D" id="3.90.1530.30">
    <property type="match status" value="1"/>
</dbReference>
<comment type="caution">
    <text evidence="2">The sequence shown here is derived from an EMBL/GenBank/DDBJ whole genome shotgun (WGS) entry which is preliminary data.</text>
</comment>
<dbReference type="Gene3D" id="1.10.10.2830">
    <property type="match status" value="1"/>
</dbReference>
<proteinExistence type="predicted"/>
<dbReference type="Pfam" id="PF07506">
    <property type="entry name" value="RepB"/>
    <property type="match status" value="1"/>
</dbReference>
<accession>A0A850H5E3</accession>
<name>A0A850H5E3_9SPHN</name>
<dbReference type="EMBL" id="JABWGV010000003">
    <property type="protein sequence ID" value="NVD45098.1"/>
    <property type="molecule type" value="Genomic_DNA"/>
</dbReference>
<dbReference type="PANTHER" id="PTHR33375">
    <property type="entry name" value="CHROMOSOME-PARTITIONING PROTEIN PARB-RELATED"/>
    <property type="match status" value="1"/>
</dbReference>
<dbReference type="PANTHER" id="PTHR33375:SF1">
    <property type="entry name" value="CHROMOSOME-PARTITIONING PROTEIN PARB-RELATED"/>
    <property type="match status" value="1"/>
</dbReference>
<evidence type="ECO:0000259" key="1">
    <source>
        <dbReference type="SMART" id="SM00470"/>
    </source>
</evidence>
<dbReference type="SMART" id="SM00470">
    <property type="entry name" value="ParB"/>
    <property type="match status" value="1"/>
</dbReference>
<dbReference type="GO" id="GO:0007059">
    <property type="term" value="P:chromosome segregation"/>
    <property type="evidence" value="ECO:0007669"/>
    <property type="project" value="TreeGrafter"/>
</dbReference>
<dbReference type="InterPro" id="IPR036086">
    <property type="entry name" value="ParB/Sulfiredoxin_sf"/>
</dbReference>
<keyword evidence="3" id="KW-1185">Reference proteome</keyword>
<evidence type="ECO:0000313" key="3">
    <source>
        <dbReference type="Proteomes" id="UP000561438"/>
    </source>
</evidence>
<dbReference type="Pfam" id="PF02195">
    <property type="entry name" value="ParB_N"/>
    <property type="match status" value="1"/>
</dbReference>
<feature type="domain" description="ParB-like N-terminal" evidence="1">
    <location>
        <begin position="11"/>
        <end position="101"/>
    </location>
</feature>
<dbReference type="Proteomes" id="UP000561438">
    <property type="component" value="Unassembled WGS sequence"/>
</dbReference>
<dbReference type="RefSeq" id="WP_176267427.1">
    <property type="nucleotide sequence ID" value="NZ_JABWGV010000003.1"/>
</dbReference>
<dbReference type="InterPro" id="IPR050336">
    <property type="entry name" value="Chromosome_partition/occlusion"/>
</dbReference>
<dbReference type="SUPFAM" id="SSF110849">
    <property type="entry name" value="ParB/Sulfiredoxin"/>
    <property type="match status" value="1"/>
</dbReference>
<organism evidence="2 3">
    <name type="scientific">Qipengyuania atrilutea</name>
    <dbReference type="NCBI Taxonomy" id="2744473"/>
    <lineage>
        <taxon>Bacteria</taxon>
        <taxon>Pseudomonadati</taxon>
        <taxon>Pseudomonadota</taxon>
        <taxon>Alphaproteobacteria</taxon>
        <taxon>Sphingomonadales</taxon>
        <taxon>Erythrobacteraceae</taxon>
        <taxon>Qipengyuania</taxon>
    </lineage>
</organism>
<gene>
    <name evidence="2" type="ORF">HUV48_08700</name>
</gene>
<sequence>MTGARPAQRIEMIPVDRVNVVNPRVRNKKAFRDIVDNIAKIGLKKPITVTRRIEAGGPFYDLVCGQGRLEAFRTLGQAEVPALVVSADPEDCLVASLVENCARRQHRAIDLLQDIRGMQERGYSNPEIARKTGLSLEYVHGVARLIEKGEQRLLRSVESGTIPVSVAVEIAEAPDHDVQAALSKAYENGQLKGRRLLAARKLIEMRRRRGKGLGSSEDRSRERVSADTLVKAYQEETERKRALIARAETTQNRLMLITEAMRRLSGDEGFLALLEDEDLATMPERLAERLNPNTSATT</sequence>
<dbReference type="SUPFAM" id="SSF109709">
    <property type="entry name" value="KorB DNA-binding domain-like"/>
    <property type="match status" value="1"/>
</dbReference>
<evidence type="ECO:0000313" key="2">
    <source>
        <dbReference type="EMBL" id="NVD45098.1"/>
    </source>
</evidence>
<dbReference type="AlphaFoldDB" id="A0A850H5E3"/>
<protein>
    <submittedName>
        <fullName evidence="2">ParB N-terminal domain-containing protein</fullName>
    </submittedName>
</protein>
<dbReference type="InterPro" id="IPR003115">
    <property type="entry name" value="ParB_N"/>
</dbReference>